<dbReference type="EMBL" id="CM020618">
    <property type="protein sequence ID" value="KAK1859476.1"/>
    <property type="molecule type" value="Genomic_DNA"/>
</dbReference>
<organism evidence="1 2">
    <name type="scientific">Pyropia yezoensis</name>
    <name type="common">Susabi-nori</name>
    <name type="synonym">Porphyra yezoensis</name>
    <dbReference type="NCBI Taxonomy" id="2788"/>
    <lineage>
        <taxon>Eukaryota</taxon>
        <taxon>Rhodophyta</taxon>
        <taxon>Bangiophyceae</taxon>
        <taxon>Bangiales</taxon>
        <taxon>Bangiaceae</taxon>
        <taxon>Pyropia</taxon>
    </lineage>
</organism>
<proteinExistence type="predicted"/>
<sequence>MSRLSPTSTALPAAAAAAAAVAAAAFAAAAAAAAAATPVAFAASAAPAYRPVRLAGVPPGGLLAAHGTLLAAAACRGRPLRAAHAAAAAAAAGAAAARASASTAGGGGDKAGGRPPTRRRQRPGVAAAAAAAAAAGQVPGVATKQPPASRSRGRPRGLAAGALPASWSPALDALRSSVLAAPAEAGVYLFRDDANSLLYVGKSKSLSARVRSYFGDLSPPPPAAGGGEGGGVKPPAPPTHLPAASGLSPRIRAMVSRARSVEYVLTGTEAAALALEANLVRTHMPPYNVLLKDDRRYPYVAVTWSEAYPRILFSRNRRRGRVVAAGKAARVDSGVAAAAAEGVSTTQAPSPVRRDRVYGPFMDAGDLRKVLNAIQRAFPLRQRPTPLHSSRPCINYDIGRCPGVCQELITPRAYADTVTQAEMVLQGRTPELLTTLEVDMWAASDAERYDEAATLRDRIRTLRSAFATTDVARLVADASSAAAWAAVEGGADSGSGGRSGSRGSAGGQAVEEDVTSRDVAAVAVAPSHSSAAGLASVLLFQCRSGQVVNRFAFSLQADARGGDGGGGGRTVGDGGDGSGDGSDGGGDGSHDDAVAAVVTGTQPASLPSTHRVTASEVIRAGTPKADTTAQAVALQAALEQHYSQPDLQAAELPDELITALPLPDGPALAAFLTEKARRPVRVSVARRANAALAGLAFRNATMEVEFAARRHADADVVLTDLANVLAAAFPDADPSPPAVGRLEAYDISHTSGTAAVASRVVFIDGVPVPSLYRRYHLREEGSSSLGAPNDFASMAEVLARRFSRSTGGDAWPDVVLIDGGKGQLSAAVGALTALDIEVDGAAPPFRVLSLAKREEEVFVPDQSAPVLSGSSVGTATAASAAAAAGAVEAAATGAGGDGSPSPPPPASSPALLLLMRLRDEAHRHAVKGHRALRGRDATSSALAGVPGVGPAKRGALLAHFGGSPEAVAAATEEQLTAAAGVGPALARSIYNHFHPEG</sequence>
<accession>A0ACC3BPR1</accession>
<protein>
    <submittedName>
        <fullName evidence="1">Uncharacterized protein</fullName>
    </submittedName>
</protein>
<keyword evidence="2" id="KW-1185">Reference proteome</keyword>
<gene>
    <name evidence="1" type="ORF">I4F81_002072</name>
</gene>
<name>A0ACC3BPR1_PYRYE</name>
<reference evidence="1" key="1">
    <citation type="submission" date="2019-11" db="EMBL/GenBank/DDBJ databases">
        <title>Nori genome reveals adaptations in red seaweeds to the harsh intertidal environment.</title>
        <authorList>
            <person name="Wang D."/>
            <person name="Mao Y."/>
        </authorList>
    </citation>
    <scope>NUCLEOTIDE SEQUENCE</scope>
    <source>
        <tissue evidence="1">Gametophyte</tissue>
    </source>
</reference>
<evidence type="ECO:0000313" key="1">
    <source>
        <dbReference type="EMBL" id="KAK1859476.1"/>
    </source>
</evidence>
<comment type="caution">
    <text evidence="1">The sequence shown here is derived from an EMBL/GenBank/DDBJ whole genome shotgun (WGS) entry which is preliminary data.</text>
</comment>
<evidence type="ECO:0000313" key="2">
    <source>
        <dbReference type="Proteomes" id="UP000798662"/>
    </source>
</evidence>
<dbReference type="Proteomes" id="UP000798662">
    <property type="component" value="Chromosome 1"/>
</dbReference>